<reference evidence="3" key="4">
    <citation type="submission" date="2025-05" db="UniProtKB">
        <authorList>
            <consortium name="EnsemblFungi"/>
        </authorList>
    </citation>
    <scope>IDENTIFICATION</scope>
    <source>
        <strain evidence="3">isolate 1-1 / race 1 (BBBD)</strain>
    </source>
</reference>
<gene>
    <name evidence="2" type="ORF">PTTG_06385</name>
</gene>
<accession>A0A180G7K1</accession>
<reference evidence="2" key="1">
    <citation type="submission" date="2009-11" db="EMBL/GenBank/DDBJ databases">
        <authorList>
            <consortium name="The Broad Institute Genome Sequencing Platform"/>
            <person name="Ward D."/>
            <person name="Feldgarden M."/>
            <person name="Earl A."/>
            <person name="Young S.K."/>
            <person name="Zeng Q."/>
            <person name="Koehrsen M."/>
            <person name="Alvarado L."/>
            <person name="Berlin A."/>
            <person name="Bochicchio J."/>
            <person name="Borenstein D."/>
            <person name="Chapman S.B."/>
            <person name="Chen Z."/>
            <person name="Engels R."/>
            <person name="Freedman E."/>
            <person name="Gellesch M."/>
            <person name="Goldberg J."/>
            <person name="Griggs A."/>
            <person name="Gujja S."/>
            <person name="Heilman E."/>
            <person name="Heiman D."/>
            <person name="Hepburn T."/>
            <person name="Howarth C."/>
            <person name="Jen D."/>
            <person name="Larson L."/>
            <person name="Lewis B."/>
            <person name="Mehta T."/>
            <person name="Park D."/>
            <person name="Pearson M."/>
            <person name="Roberts A."/>
            <person name="Saif S."/>
            <person name="Shea T."/>
            <person name="Shenoy N."/>
            <person name="Sisk P."/>
            <person name="Stolte C."/>
            <person name="Sykes S."/>
            <person name="Thomson T."/>
            <person name="Walk T."/>
            <person name="White J."/>
            <person name="Yandava C."/>
            <person name="Izard J."/>
            <person name="Baranova O.V."/>
            <person name="Blanton J.M."/>
            <person name="Tanner A.C."/>
            <person name="Dewhirst F.E."/>
            <person name="Haas B."/>
            <person name="Nusbaum C."/>
            <person name="Birren B."/>
        </authorList>
    </citation>
    <scope>NUCLEOTIDE SEQUENCE [LARGE SCALE GENOMIC DNA]</scope>
    <source>
        <strain evidence="2">1-1 BBBD Race 1</strain>
    </source>
</reference>
<protein>
    <submittedName>
        <fullName evidence="2 3">Uncharacterized protein</fullName>
    </submittedName>
</protein>
<dbReference type="Proteomes" id="UP000005240">
    <property type="component" value="Unassembled WGS sequence"/>
</dbReference>
<dbReference type="EMBL" id="ADAS02000170">
    <property type="protein sequence ID" value="OAV88538.1"/>
    <property type="molecule type" value="Genomic_DNA"/>
</dbReference>
<proteinExistence type="predicted"/>
<name>A0A180G7K1_PUCT1</name>
<feature type="region of interest" description="Disordered" evidence="1">
    <location>
        <begin position="1"/>
        <end position="40"/>
    </location>
</feature>
<dbReference type="VEuPathDB" id="FungiDB:PTTG_06385"/>
<evidence type="ECO:0000256" key="1">
    <source>
        <dbReference type="SAM" id="MobiDB-lite"/>
    </source>
</evidence>
<evidence type="ECO:0000313" key="2">
    <source>
        <dbReference type="EMBL" id="OAV88538.1"/>
    </source>
</evidence>
<organism evidence="2">
    <name type="scientific">Puccinia triticina (isolate 1-1 / race 1 (BBBD))</name>
    <name type="common">Brown leaf rust fungus</name>
    <dbReference type="NCBI Taxonomy" id="630390"/>
    <lineage>
        <taxon>Eukaryota</taxon>
        <taxon>Fungi</taxon>
        <taxon>Dikarya</taxon>
        <taxon>Basidiomycota</taxon>
        <taxon>Pucciniomycotina</taxon>
        <taxon>Pucciniomycetes</taxon>
        <taxon>Pucciniales</taxon>
        <taxon>Pucciniaceae</taxon>
        <taxon>Puccinia</taxon>
    </lineage>
</organism>
<sequence length="116" mass="12551">MAPDGAPSWATSPGRGGSRELHHTVAEPAAGRPSGFRGAGQDRALYRLVGLRLELGDVEMGQLLEWLQREARHCQDSGITLSQGKRKASKPNPTRDRATSSTDAEPKRPKLDKPPT</sequence>
<feature type="region of interest" description="Disordered" evidence="1">
    <location>
        <begin position="76"/>
        <end position="116"/>
    </location>
</feature>
<evidence type="ECO:0000313" key="4">
    <source>
        <dbReference type="Proteomes" id="UP000005240"/>
    </source>
</evidence>
<feature type="non-terminal residue" evidence="2">
    <location>
        <position position="116"/>
    </location>
</feature>
<reference evidence="2" key="2">
    <citation type="submission" date="2016-05" db="EMBL/GenBank/DDBJ databases">
        <title>Comparative analysis highlights variable genome content of wheat rusts and divergence of the mating loci.</title>
        <authorList>
            <person name="Cuomo C.A."/>
            <person name="Bakkeren G."/>
            <person name="Szabo L."/>
            <person name="Khalil H."/>
            <person name="Joly D."/>
            <person name="Goldberg J."/>
            <person name="Young S."/>
            <person name="Zeng Q."/>
            <person name="Fellers J."/>
        </authorList>
    </citation>
    <scope>NUCLEOTIDE SEQUENCE [LARGE SCALE GENOMIC DNA]</scope>
    <source>
        <strain evidence="2">1-1 BBBD Race 1</strain>
    </source>
</reference>
<feature type="compositionally biased region" description="Basic and acidic residues" evidence="1">
    <location>
        <begin position="93"/>
        <end position="116"/>
    </location>
</feature>
<reference evidence="3 4" key="3">
    <citation type="journal article" date="2017" name="G3 (Bethesda)">
        <title>Comparative analysis highlights variable genome content of wheat rusts and divergence of the mating loci.</title>
        <authorList>
            <person name="Cuomo C.A."/>
            <person name="Bakkeren G."/>
            <person name="Khalil H.B."/>
            <person name="Panwar V."/>
            <person name="Joly D."/>
            <person name="Linning R."/>
            <person name="Sakthikumar S."/>
            <person name="Song X."/>
            <person name="Adiconis X."/>
            <person name="Fan L."/>
            <person name="Goldberg J.M."/>
            <person name="Levin J.Z."/>
            <person name="Young S."/>
            <person name="Zeng Q."/>
            <person name="Anikster Y."/>
            <person name="Bruce M."/>
            <person name="Wang M."/>
            <person name="Yin C."/>
            <person name="McCallum B."/>
            <person name="Szabo L.J."/>
            <person name="Hulbert S."/>
            <person name="Chen X."/>
            <person name="Fellers J.P."/>
        </authorList>
    </citation>
    <scope>NUCLEOTIDE SEQUENCE</scope>
    <source>
        <strain evidence="4">Isolate 1-1 / race 1 (BBBD)</strain>
        <strain evidence="3">isolate 1-1 / race 1 (BBBD)</strain>
    </source>
</reference>
<dbReference type="EnsemblFungi" id="PTTG_06385-t43_1">
    <property type="protein sequence ID" value="PTTG_06385-t43_1-p1"/>
    <property type="gene ID" value="PTTG_06385"/>
</dbReference>
<evidence type="ECO:0000313" key="3">
    <source>
        <dbReference type="EnsemblFungi" id="PTTG_06385-t43_1-p1"/>
    </source>
</evidence>
<keyword evidence="4" id="KW-1185">Reference proteome</keyword>
<dbReference type="AlphaFoldDB" id="A0A180G7K1"/>